<name>A0A1H7LHM5_9GAMM</name>
<keyword evidence="3 6" id="KW-0812">Transmembrane</keyword>
<keyword evidence="1 6" id="KW-1003">Cell membrane</keyword>
<evidence type="ECO:0000256" key="7">
    <source>
        <dbReference type="PIRNR" id="PIRNR028513"/>
    </source>
</evidence>
<dbReference type="GO" id="GO:0015221">
    <property type="term" value="F:lipopolysaccharide transmembrane transporter activity"/>
    <property type="evidence" value="ECO:0007669"/>
    <property type="project" value="InterPro"/>
</dbReference>
<reference evidence="9" key="1">
    <citation type="submission" date="2016-10" db="EMBL/GenBank/DDBJ databases">
        <authorList>
            <person name="Varghese N."/>
            <person name="Submissions S."/>
        </authorList>
    </citation>
    <scope>NUCLEOTIDE SEQUENCE [LARGE SCALE GENOMIC DNA]</scope>
    <source>
        <strain evidence="9">CGMCC 1.9127</strain>
    </source>
</reference>
<protein>
    <recommendedName>
        <fullName evidence="6 7">Lipopolysaccharide export system protein LptC</fullName>
    </recommendedName>
</protein>
<dbReference type="PANTHER" id="PTHR37481:SF1">
    <property type="entry name" value="LIPOPOLYSACCHARIDE EXPORT SYSTEM PROTEIN LPTC"/>
    <property type="match status" value="1"/>
</dbReference>
<dbReference type="HAMAP" id="MF_01915">
    <property type="entry name" value="LPS_assembly_LptC"/>
    <property type="match status" value="1"/>
</dbReference>
<dbReference type="AlphaFoldDB" id="A0A1H7LHM5"/>
<dbReference type="InterPro" id="IPR010664">
    <property type="entry name" value="LipoPS_assembly_LptC-rel"/>
</dbReference>
<dbReference type="Proteomes" id="UP000199297">
    <property type="component" value="Unassembled WGS sequence"/>
</dbReference>
<evidence type="ECO:0000256" key="1">
    <source>
        <dbReference type="ARBA" id="ARBA00022475"/>
    </source>
</evidence>
<dbReference type="OrthoDB" id="6193381at2"/>
<evidence type="ECO:0000256" key="2">
    <source>
        <dbReference type="ARBA" id="ARBA00022519"/>
    </source>
</evidence>
<evidence type="ECO:0000256" key="6">
    <source>
        <dbReference type="HAMAP-Rule" id="MF_01915"/>
    </source>
</evidence>
<gene>
    <name evidence="6" type="primary">lptC</name>
    <name evidence="8" type="ORF">SAMN05216262_104152</name>
</gene>
<accession>A0A1H7LHM5</accession>
<dbReference type="InterPro" id="IPR052363">
    <property type="entry name" value="LPS_export_LptC"/>
</dbReference>
<keyword evidence="5 6" id="KW-0472">Membrane</keyword>
<comment type="subcellular location">
    <subcellularLocation>
        <location evidence="6">Cell inner membrane</location>
        <topology evidence="6">Single-pass membrane protein</topology>
    </subcellularLocation>
</comment>
<evidence type="ECO:0000313" key="9">
    <source>
        <dbReference type="Proteomes" id="UP000199297"/>
    </source>
</evidence>
<dbReference type="GO" id="GO:0030288">
    <property type="term" value="C:outer membrane-bounded periplasmic space"/>
    <property type="evidence" value="ECO:0007669"/>
    <property type="project" value="TreeGrafter"/>
</dbReference>
<comment type="function">
    <text evidence="6">Involved in the assembly of lipopolysaccharide (LPS). Required for the translocation of LPS from the inner membrane to the outer membrane. Facilitates the transfer of LPS from the inner membrane to the periplasmic protein LptA. Could be a docking site for LptA.</text>
</comment>
<comment type="function">
    <text evidence="7">Required for the translocation of lipopolysaccharide (LPS) from the inner membrane to the outer membrane.</text>
</comment>
<dbReference type="PIRSF" id="PIRSF028513">
    <property type="entry name" value="LptC"/>
    <property type="match status" value="1"/>
</dbReference>
<dbReference type="PANTHER" id="PTHR37481">
    <property type="entry name" value="LIPOPOLYSACCHARIDE EXPORT SYSTEM PROTEIN LPTC"/>
    <property type="match status" value="1"/>
</dbReference>
<evidence type="ECO:0000313" key="8">
    <source>
        <dbReference type="EMBL" id="SEK97867.1"/>
    </source>
</evidence>
<evidence type="ECO:0000256" key="5">
    <source>
        <dbReference type="ARBA" id="ARBA00023136"/>
    </source>
</evidence>
<dbReference type="EMBL" id="FOBI01000004">
    <property type="protein sequence ID" value="SEK97867.1"/>
    <property type="molecule type" value="Genomic_DNA"/>
</dbReference>
<dbReference type="InterPro" id="IPR026265">
    <property type="entry name" value="LptC"/>
</dbReference>
<keyword evidence="9" id="KW-1185">Reference proteome</keyword>
<evidence type="ECO:0000256" key="4">
    <source>
        <dbReference type="ARBA" id="ARBA00022989"/>
    </source>
</evidence>
<sequence>MNRIYLATGFFFLLAISTYGLLEWYSAKEQSSSILNRTDKPEFIAENLNSAIYQASGALSYHVAAQRMEHYAQLEVTHFEYPKYTLYPKNKNATWQITANEGTLYNNNRVKLKNRVRLIANDDDSLIREVHGKNLEMDLKSNIISSEQTILILGKGFTMYGSGLIVDLNTTQMTLTEHVQTIYNQTQN</sequence>
<organism evidence="8 9">
    <name type="scientific">Colwellia chukchiensis</name>
    <dbReference type="NCBI Taxonomy" id="641665"/>
    <lineage>
        <taxon>Bacteria</taxon>
        <taxon>Pseudomonadati</taxon>
        <taxon>Pseudomonadota</taxon>
        <taxon>Gammaproteobacteria</taxon>
        <taxon>Alteromonadales</taxon>
        <taxon>Colwelliaceae</taxon>
        <taxon>Colwellia</taxon>
    </lineage>
</organism>
<evidence type="ECO:0000256" key="3">
    <source>
        <dbReference type="ARBA" id="ARBA00022692"/>
    </source>
</evidence>
<dbReference type="GO" id="GO:0017089">
    <property type="term" value="F:glycolipid transfer activity"/>
    <property type="evidence" value="ECO:0007669"/>
    <property type="project" value="TreeGrafter"/>
</dbReference>
<keyword evidence="2 6" id="KW-0997">Cell inner membrane</keyword>
<proteinExistence type="inferred from homology"/>
<dbReference type="STRING" id="641665.GCA_002104455_02854"/>
<comment type="similarity">
    <text evidence="6 7">Belongs to the LptC family.</text>
</comment>
<dbReference type="GO" id="GO:0005886">
    <property type="term" value="C:plasma membrane"/>
    <property type="evidence" value="ECO:0007669"/>
    <property type="project" value="UniProtKB-SubCell"/>
</dbReference>
<comment type="subunit">
    <text evidence="6">Component of the lipopolysaccharide transport and assembly complex. Interacts with LptA and the LptBFG transporter complex.</text>
</comment>
<dbReference type="Pfam" id="PF06835">
    <property type="entry name" value="LptC"/>
    <property type="match status" value="1"/>
</dbReference>
<dbReference type="Gene3D" id="2.60.450.10">
    <property type="entry name" value="Lipopolysaccharide (LPS) transport protein A like domain"/>
    <property type="match status" value="1"/>
</dbReference>
<dbReference type="RefSeq" id="WP_085284382.1">
    <property type="nucleotide sequence ID" value="NZ_FOBI01000004.1"/>
</dbReference>
<dbReference type="NCBIfam" id="TIGR04409">
    <property type="entry name" value="LptC_YrbK"/>
    <property type="match status" value="1"/>
</dbReference>
<dbReference type="GO" id="GO:0043165">
    <property type="term" value="P:Gram-negative-bacterium-type cell outer membrane assembly"/>
    <property type="evidence" value="ECO:0007669"/>
    <property type="project" value="UniProtKB-UniRule"/>
</dbReference>
<keyword evidence="4 6" id="KW-1133">Transmembrane helix</keyword>